<evidence type="ECO:0000256" key="3">
    <source>
        <dbReference type="ARBA" id="ARBA00006991"/>
    </source>
</evidence>
<evidence type="ECO:0000256" key="11">
    <source>
        <dbReference type="ARBA" id="ARBA00023242"/>
    </source>
</evidence>
<evidence type="ECO:0000256" key="7">
    <source>
        <dbReference type="ARBA" id="ARBA00022833"/>
    </source>
</evidence>
<reference evidence="14 15" key="2">
    <citation type="journal article" date="2004" name="Nature">
        <title>The DNA sequence and biology of human chromosome 19.</title>
        <authorList>
            <person name="Grimwood J."/>
            <person name="Gordon L.A."/>
            <person name="Olsen A."/>
            <person name="Terry A."/>
            <person name="Schmutz J."/>
            <person name="Lamerdin J."/>
            <person name="Hellsten U."/>
            <person name="Goodstein D."/>
            <person name="Couronne O."/>
            <person name="Tran-Gyamfi M."/>
            <person name="Aerts A."/>
            <person name="Altherr M."/>
            <person name="Ashworth L."/>
            <person name="Bajorek E."/>
            <person name="Black S."/>
            <person name="Branscomb E."/>
            <person name="Caenepeel S."/>
            <person name="Carrano A."/>
            <person name="Caoile C."/>
            <person name="Chan Y.M."/>
            <person name="Christensen M."/>
            <person name="Cleland C.A."/>
            <person name="Copeland A."/>
            <person name="Dalin E."/>
            <person name="Dehal P."/>
            <person name="Denys M."/>
            <person name="Detter J.C."/>
            <person name="Escobar J."/>
            <person name="Flowers D."/>
            <person name="Fotopulos D."/>
            <person name="Garcia C."/>
            <person name="Georgescu A.M."/>
            <person name="Glavina T."/>
            <person name="Gomez M."/>
            <person name="Gonzales E."/>
            <person name="Groza M."/>
            <person name="Hammon N."/>
            <person name="Hawkins T."/>
            <person name="Haydu L."/>
            <person name="Ho I."/>
            <person name="Huang W."/>
            <person name="Israni S."/>
            <person name="Jett J."/>
            <person name="Kadner K."/>
            <person name="Kimball H."/>
            <person name="Kobayashi A."/>
            <person name="Larionov V."/>
            <person name="Leem S.H."/>
            <person name="Lopez F."/>
            <person name="Lou Y."/>
            <person name="Lowry S."/>
            <person name="Malfatti S."/>
            <person name="Martinez D."/>
            <person name="McCready P."/>
            <person name="Medina C."/>
            <person name="Morgan J."/>
            <person name="Nelson K."/>
            <person name="Nolan M."/>
            <person name="Ovcharenko I."/>
            <person name="Pitluck S."/>
            <person name="Pollard M."/>
            <person name="Popkie A.P."/>
            <person name="Predki P."/>
            <person name="Quan G."/>
            <person name="Ramirez L."/>
            <person name="Rash S."/>
            <person name="Retterer J."/>
            <person name="Rodriguez A."/>
            <person name="Rogers S."/>
            <person name="Salamov A."/>
            <person name="Salazar A."/>
            <person name="She X."/>
            <person name="Smith D."/>
            <person name="Slezak T."/>
            <person name="Solovyev V."/>
            <person name="Thayer N."/>
            <person name="Tice H."/>
            <person name="Tsai M."/>
            <person name="Ustaszewska A."/>
            <person name="Vo N."/>
            <person name="Wagner M."/>
            <person name="Wheeler J."/>
            <person name="Wu K."/>
            <person name="Xie G."/>
            <person name="Yang J."/>
            <person name="Dubchak I."/>
            <person name="Furey T.S."/>
            <person name="DeJong P."/>
            <person name="Dickson M."/>
            <person name="Gordon D."/>
            <person name="Eichler E.E."/>
            <person name="Pennacchio L.A."/>
            <person name="Richardson P."/>
            <person name="Stubbs L."/>
            <person name="Rokhsar D.S."/>
            <person name="Myers R.M."/>
            <person name="Rubin E.M."/>
            <person name="Lucas S.M."/>
        </authorList>
    </citation>
    <scope>NUCLEOTIDE SEQUENCE [LARGE SCALE GENOMIC DNA]</scope>
</reference>
<proteinExistence type="inferred from homology"/>
<dbReference type="InterPro" id="IPR013087">
    <property type="entry name" value="Znf_C2H2_type"/>
</dbReference>
<keyword evidence="7" id="KW-0862">Zinc</keyword>
<dbReference type="GO" id="GO:0003677">
    <property type="term" value="F:DNA binding"/>
    <property type="evidence" value="ECO:0007669"/>
    <property type="project" value="UniProtKB-KW"/>
</dbReference>
<dbReference type="Ensembl" id="ENST00000424168.1">
    <property type="protein sequence ID" value="ENSP00000404935.1"/>
    <property type="gene ID" value="ENSG00000198342.10"/>
</dbReference>
<accession>C9JC15</accession>
<dbReference type="UCSC" id="uc060tyn.1">
    <property type="organism name" value="human"/>
</dbReference>
<evidence type="ECO:0000256" key="4">
    <source>
        <dbReference type="ARBA" id="ARBA00022723"/>
    </source>
</evidence>
<dbReference type="FunFam" id="3.30.160.60:FF:000493">
    <property type="entry name" value="Zinc finger protein 805"/>
    <property type="match status" value="1"/>
</dbReference>
<feature type="non-terminal residue" evidence="14">
    <location>
        <position position="154"/>
    </location>
</feature>
<dbReference type="ChiTaRS" id="ZNF442">
    <property type="organism name" value="human"/>
</dbReference>
<reference evidence="14" key="5">
    <citation type="submission" date="2025-09" db="UniProtKB">
        <authorList>
            <consortium name="Ensembl"/>
        </authorList>
    </citation>
    <scope>IDENTIFICATION</scope>
</reference>
<dbReference type="PANTHER" id="PTHR16515:SF57">
    <property type="entry name" value="ZINC FINGER PROTEIN 154-LIKE"/>
    <property type="match status" value="1"/>
</dbReference>
<evidence type="ECO:0000256" key="2">
    <source>
        <dbReference type="ARBA" id="ARBA00004123"/>
    </source>
</evidence>
<feature type="domain" description="C2H2-type" evidence="13">
    <location>
        <begin position="112"/>
        <end position="139"/>
    </location>
</feature>
<dbReference type="OrthoDB" id="6077919at2759"/>
<dbReference type="HGNC" id="HGNC:20877">
    <property type="gene designation" value="ZNF442"/>
</dbReference>
<comment type="function">
    <text evidence="1">May be involved in transcriptional regulation.</text>
</comment>
<dbReference type="OMA" id="MHACKEC"/>
<evidence type="ECO:0000256" key="12">
    <source>
        <dbReference type="PROSITE-ProRule" id="PRU00042"/>
    </source>
</evidence>
<dbReference type="EMBL" id="AC008758">
    <property type="status" value="NOT_ANNOTATED_CDS"/>
    <property type="molecule type" value="Genomic_DNA"/>
</dbReference>
<dbReference type="PANTHER" id="PTHR16515">
    <property type="entry name" value="PR DOMAIN ZINC FINGER PROTEIN"/>
    <property type="match status" value="1"/>
</dbReference>
<keyword evidence="9" id="KW-0238">DNA-binding</keyword>
<dbReference type="Gene3D" id="3.30.160.60">
    <property type="entry name" value="Classic Zinc Finger"/>
    <property type="match status" value="1"/>
</dbReference>
<dbReference type="OpenTargets" id="ENSG00000198342"/>
<dbReference type="GO" id="GO:0008270">
    <property type="term" value="F:zinc ion binding"/>
    <property type="evidence" value="ECO:0007669"/>
    <property type="project" value="UniProtKB-KW"/>
</dbReference>
<comment type="subcellular location">
    <subcellularLocation>
        <location evidence="2">Nucleus</location>
    </subcellularLocation>
</comment>
<dbReference type="GeneTree" id="ENSGT00950000182755"/>
<reference evidence="14" key="4">
    <citation type="submission" date="2025-08" db="UniProtKB">
        <authorList>
            <consortium name="Ensembl"/>
        </authorList>
    </citation>
    <scope>IDENTIFICATION</scope>
</reference>
<protein>
    <submittedName>
        <fullName evidence="14">Zinc finger protein 442</fullName>
    </submittedName>
</protein>
<dbReference type="Pfam" id="PF00096">
    <property type="entry name" value="zf-C2H2"/>
    <property type="match status" value="1"/>
</dbReference>
<gene>
    <name evidence="14" type="primary">ZNF442</name>
</gene>
<dbReference type="Proteomes" id="UP000005640">
    <property type="component" value="Chromosome 19"/>
</dbReference>
<dbReference type="VEuPathDB" id="HostDB:ENSG00000198342"/>
<dbReference type="PROSITE" id="PS50157">
    <property type="entry name" value="ZINC_FINGER_C2H2_2"/>
    <property type="match status" value="1"/>
</dbReference>
<sequence>MKWEDTNIEDQHRNPRRSLRCHIIERFSESRQPDSTVNEKPPGVDPCKSSVCGEIMGCSFLNCYITFDAGHKPDECQEYGEKPHTHKQCGTAFNYHHSFQTQERPHTGKKRYDCKECGKTFSSSGNLRRHIIVQRGGGPYICKLCGKAFFWPSL</sequence>
<dbReference type="MassIVE" id="C9JC15"/>
<dbReference type="InterPro" id="IPR050331">
    <property type="entry name" value="Zinc_finger"/>
</dbReference>
<reference evidence="14 15" key="1">
    <citation type="journal article" date="2001" name="Nature">
        <title>Initial sequencing and analysis of the human genome.</title>
        <authorList>
            <consortium name="International Human Genome Sequencing Consortium"/>
            <person name="Lander E.S."/>
            <person name="Linton L.M."/>
            <person name="Birren B."/>
            <person name="Nusbaum C."/>
            <person name="Zody M.C."/>
            <person name="Baldwin J."/>
            <person name="Devon K."/>
            <person name="Dewar K."/>
            <person name="Doyle M."/>
            <person name="FitzHugh W."/>
            <person name="Funke R."/>
            <person name="Gage D."/>
            <person name="Harris K."/>
            <person name="Heaford A."/>
            <person name="Howland J."/>
            <person name="Kann L."/>
            <person name="Lehoczky J."/>
            <person name="LeVine R."/>
            <person name="McEwan P."/>
            <person name="McKernan K."/>
            <person name="Meldrim J."/>
            <person name="Mesirov J.P."/>
            <person name="Miranda C."/>
            <person name="Morris W."/>
            <person name="Naylor J."/>
            <person name="Raymond C."/>
            <person name="Rosetti M."/>
            <person name="Santos R."/>
            <person name="Sheridan A."/>
            <person name="Sougnez C."/>
            <person name="Stange-Thomann N."/>
            <person name="Stojanovic N."/>
            <person name="Subramanian A."/>
            <person name="Wyman D."/>
            <person name="Rogers J."/>
            <person name="Sulston J."/>
            <person name="Ainscough R."/>
            <person name="Beck S."/>
            <person name="Bentley D."/>
            <person name="Burton J."/>
            <person name="Clee C."/>
            <person name="Carter N."/>
            <person name="Coulson A."/>
            <person name="Deadman R."/>
            <person name="Deloukas P."/>
            <person name="Dunham A."/>
            <person name="Dunham I."/>
            <person name="Durbin R."/>
            <person name="French L."/>
            <person name="Grafham D."/>
            <person name="Gregory S."/>
            <person name="Hubbard T."/>
            <person name="Humphray S."/>
            <person name="Hunt A."/>
            <person name="Jones M."/>
            <person name="Lloyd C."/>
            <person name="McMurray A."/>
            <person name="Matthews L."/>
            <person name="Mercer S."/>
            <person name="Milne S."/>
            <person name="Mullikin J.C."/>
            <person name="Mungall A."/>
            <person name="Plumb R."/>
            <person name="Ross M."/>
            <person name="Shownkeen R."/>
            <person name="Sims S."/>
            <person name="Waterston R.H."/>
            <person name="Wilson R.K."/>
            <person name="Hillier L.W."/>
            <person name="McPherson J.D."/>
            <person name="Marra M.A."/>
            <person name="Mardis E.R."/>
            <person name="Fulton L.A."/>
            <person name="Chinwalla A.T."/>
            <person name="Pepin K.H."/>
            <person name="Gish W.R."/>
            <person name="Chissoe S.L."/>
            <person name="Wendl M.C."/>
            <person name="Delehaunty K.D."/>
            <person name="Miner T.L."/>
            <person name="Delehaunty A."/>
            <person name="Kramer J.B."/>
            <person name="Cook L.L."/>
            <person name="Fulton R.S."/>
            <person name="Johnson D.L."/>
            <person name="Minx P.J."/>
            <person name="Clifton S.W."/>
            <person name="Hawkins T."/>
            <person name="Branscomb E."/>
            <person name="Predki P."/>
            <person name="Richardson P."/>
            <person name="Wenning S."/>
            <person name="Slezak T."/>
            <person name="Doggett N."/>
            <person name="Cheng J.F."/>
            <person name="Olsen A."/>
            <person name="Lucas S."/>
            <person name="Elkin C."/>
            <person name="Uberbacher E."/>
            <person name="Frazier M."/>
            <person name="Gibbs R.A."/>
            <person name="Muzny D.M."/>
            <person name="Scherer S.E."/>
            <person name="Bouck J.B."/>
            <person name="Sodergren E.J."/>
            <person name="Worley K.C."/>
            <person name="Rives C.M."/>
            <person name="Gorrell J.H."/>
            <person name="Metzker M.L."/>
            <person name="Naylor S.L."/>
            <person name="Kucherlapati R.S."/>
            <person name="Nelson D.L."/>
            <person name="Weinstock G.M."/>
            <person name="Sakaki Y."/>
            <person name="Fujiyama A."/>
            <person name="Hattori M."/>
            <person name="Yada T."/>
            <person name="Toyoda A."/>
            <person name="Itoh T."/>
            <person name="Kawagoe C."/>
            <person name="Watanabe H."/>
            <person name="Totoki Y."/>
            <person name="Taylor T."/>
            <person name="Weissenbach J."/>
            <person name="Heilig R."/>
            <person name="Saurin W."/>
            <person name="Artiguenave F."/>
            <person name="Brottier P."/>
            <person name="Bruls T."/>
            <person name="Pelletier E."/>
            <person name="Robert C."/>
            <person name="Wincker P."/>
            <person name="Smith D.R."/>
            <person name="Doucette-Stamm L."/>
            <person name="Rubenfield M."/>
            <person name="Weinstock K."/>
            <person name="Lee H.M."/>
            <person name="Dubois J."/>
            <person name="Rosenthal A."/>
            <person name="Platzer M."/>
            <person name="Nyakatura G."/>
            <person name="Taudien S."/>
            <person name="Rump A."/>
            <person name="Yang H."/>
            <person name="Yu J."/>
            <person name="Wang J."/>
            <person name="Huang G."/>
            <person name="Gu J."/>
            <person name="Hood L."/>
            <person name="Rowen L."/>
            <person name="Madan A."/>
            <person name="Qin S."/>
            <person name="Davis R.W."/>
            <person name="Federspiel N.A."/>
            <person name="Abola A.P."/>
            <person name="Proctor M.J."/>
            <person name="Myers R.M."/>
            <person name="Schmutz J."/>
            <person name="Dickson M."/>
            <person name="Grimwood J."/>
            <person name="Cox D.R."/>
            <person name="Olson M.V."/>
            <person name="Kaul R."/>
            <person name="Raymond C."/>
            <person name="Shimizu N."/>
            <person name="Kawasaki K."/>
            <person name="Minoshima S."/>
            <person name="Evans G.A."/>
            <person name="Athanasiou M."/>
            <person name="Schultz R."/>
            <person name="Roe B.A."/>
            <person name="Chen F."/>
            <person name="Pan H."/>
            <person name="Ramser J."/>
            <person name="Lehrach H."/>
            <person name="Reinhardt R."/>
            <person name="McCombie W.R."/>
            <person name="de la Bastide M."/>
            <person name="Dedhia N."/>
            <person name="Blocker H."/>
            <person name="Hornischer K."/>
            <person name="Nordsiek G."/>
            <person name="Agarwala R."/>
            <person name="Aravind L."/>
            <person name="Bailey J.A."/>
            <person name="Bateman A."/>
            <person name="Batzoglou S."/>
            <person name="Birney E."/>
            <person name="Bork P."/>
            <person name="Brown D.G."/>
            <person name="Burge C.B."/>
            <person name="Cerutti L."/>
            <person name="Chen H.C."/>
            <person name="Church D."/>
            <person name="Clamp M."/>
            <person name="Copley R.R."/>
            <person name="Doerks T."/>
            <person name="Eddy S.R."/>
            <person name="Eichler E.E."/>
            <person name="Furey T.S."/>
            <person name="Galagan J."/>
            <person name="Gilbert J.G."/>
            <person name="Harmon C."/>
            <person name="Hayashizaki Y."/>
            <person name="Haussler D."/>
            <person name="Hermjakob H."/>
            <person name="Hokamp K."/>
            <person name="Jang W."/>
            <person name="Johnson L.S."/>
            <person name="Jones T.A."/>
            <person name="Kasif S."/>
            <person name="Kaspryzk A."/>
            <person name="Kennedy S."/>
            <person name="Kent W.J."/>
            <person name="Kitts P."/>
            <person name="Koonin E.V."/>
            <person name="Korf I."/>
            <person name="Kulp D."/>
            <person name="Lancet D."/>
            <person name="Lowe T.M."/>
            <person name="McLysaght A."/>
            <person name="Mikkelsen T."/>
            <person name="Moran J.V."/>
            <person name="Mulder N."/>
            <person name="Pollara V.J."/>
            <person name="Ponting C.P."/>
            <person name="Schuler G."/>
            <person name="Schultz J."/>
            <person name="Slater G."/>
            <person name="Smit A.F."/>
            <person name="Stupka E."/>
            <person name="Szustakowski J."/>
            <person name="Thierry-Mieg D."/>
            <person name="Thierry-Mieg J."/>
            <person name="Wagner L."/>
            <person name="Wallis J."/>
            <person name="Wheeler R."/>
            <person name="Williams A."/>
            <person name="Wolf Y.I."/>
            <person name="Wolfe K.H."/>
            <person name="Yang S.P."/>
            <person name="Yeh R.F."/>
            <person name="Collins F."/>
            <person name="Guyer M.S."/>
            <person name="Peterson J."/>
            <person name="Felsenfeld A."/>
            <person name="Wetterstrand K.A."/>
            <person name="Patrinos A."/>
            <person name="Morgan M.J."/>
            <person name="de Jong P."/>
            <person name="Catanese J.J."/>
            <person name="Osoegawa K."/>
            <person name="Shizuya H."/>
            <person name="Choi S."/>
            <person name="Chen Y.J."/>
        </authorList>
    </citation>
    <scope>NUCLEOTIDE SEQUENCE [LARGE SCALE GENOMIC DNA]</scope>
</reference>
<dbReference type="InterPro" id="IPR036236">
    <property type="entry name" value="Znf_C2H2_sf"/>
</dbReference>
<dbReference type="SUPFAM" id="SSF57667">
    <property type="entry name" value="beta-beta-alpha zinc fingers"/>
    <property type="match status" value="1"/>
</dbReference>
<organism evidence="14 15">
    <name type="scientific">Homo sapiens</name>
    <name type="common">Human</name>
    <dbReference type="NCBI Taxonomy" id="9606"/>
    <lineage>
        <taxon>Eukaryota</taxon>
        <taxon>Metazoa</taxon>
        <taxon>Chordata</taxon>
        <taxon>Craniata</taxon>
        <taxon>Vertebrata</taxon>
        <taxon>Euteleostomi</taxon>
        <taxon>Mammalia</taxon>
        <taxon>Eutheria</taxon>
        <taxon>Euarchontoglires</taxon>
        <taxon>Primates</taxon>
        <taxon>Haplorrhini</taxon>
        <taxon>Catarrhini</taxon>
        <taxon>Hominidae</taxon>
        <taxon>Homo</taxon>
    </lineage>
</organism>
<keyword evidence="8" id="KW-0805">Transcription regulation</keyword>
<evidence type="ECO:0000256" key="6">
    <source>
        <dbReference type="ARBA" id="ARBA00022771"/>
    </source>
</evidence>
<dbReference type="ExpressionAtlas" id="C9JC15">
    <property type="expression patterns" value="baseline and differential"/>
</dbReference>
<keyword evidence="11" id="KW-0539">Nucleus</keyword>
<evidence type="ECO:0000313" key="15">
    <source>
        <dbReference type="Proteomes" id="UP000005640"/>
    </source>
</evidence>
<dbReference type="Bgee" id="ENSG00000198342">
    <property type="expression patterns" value="Expressed in primordial germ cell in gonad and 107 other cell types or tissues"/>
</dbReference>
<evidence type="ECO:0000313" key="14">
    <source>
        <dbReference type="Ensembl" id="ENSP00000404935.1"/>
    </source>
</evidence>
<evidence type="ECO:0000256" key="8">
    <source>
        <dbReference type="ARBA" id="ARBA00023015"/>
    </source>
</evidence>
<dbReference type="AlphaFoldDB" id="C9JC15"/>
<name>C9JC15_HUMAN</name>
<evidence type="ECO:0000256" key="5">
    <source>
        <dbReference type="ARBA" id="ARBA00022737"/>
    </source>
</evidence>
<dbReference type="HOGENOM" id="CLU_002678_69_4_1"/>
<comment type="similarity">
    <text evidence="3">Belongs to the krueppel C2H2-type zinc-finger protein family.</text>
</comment>
<evidence type="ECO:0000256" key="9">
    <source>
        <dbReference type="ARBA" id="ARBA00023125"/>
    </source>
</evidence>
<dbReference type="Antibodypedia" id="26037">
    <property type="antibodies" value="30 antibodies from 13 providers"/>
</dbReference>
<evidence type="ECO:0000256" key="1">
    <source>
        <dbReference type="ARBA" id="ARBA00003767"/>
    </source>
</evidence>
<keyword evidence="15" id="KW-1185">Reference proteome</keyword>
<evidence type="ECO:0000256" key="10">
    <source>
        <dbReference type="ARBA" id="ARBA00023163"/>
    </source>
</evidence>
<keyword evidence="10" id="KW-0804">Transcription</keyword>
<keyword evidence="4" id="KW-0479">Metal-binding</keyword>
<keyword evidence="6 12" id="KW-0863">Zinc-finger</keyword>
<reference evidence="14 15" key="3">
    <citation type="journal article" date="2004" name="Nature">
        <title>Finishing the euchromatic sequence of the human genome.</title>
        <authorList>
            <consortium name="International Human Genome Sequencing Consortium"/>
        </authorList>
    </citation>
    <scope>NUCLEOTIDE SEQUENCE [LARGE SCALE GENOMIC DNA]</scope>
</reference>
<dbReference type="GO" id="GO:0005634">
    <property type="term" value="C:nucleus"/>
    <property type="evidence" value="ECO:0007669"/>
    <property type="project" value="UniProtKB-SubCell"/>
</dbReference>
<evidence type="ECO:0000259" key="13">
    <source>
        <dbReference type="PROSITE" id="PS50157"/>
    </source>
</evidence>
<keyword evidence="5" id="KW-0677">Repeat</keyword>